<evidence type="ECO:0000313" key="1">
    <source>
        <dbReference type="EMBL" id="WNY51613.1"/>
    </source>
</evidence>
<sequence length="41" mass="4748">MDKLDSIIKKLQTIEDLEKNKDILLECSAELISLFNHQSCQ</sequence>
<protein>
    <submittedName>
        <fullName evidence="1">Uncharacterized protein</fullName>
    </submittedName>
</protein>
<accession>A0AA96VLZ5</accession>
<dbReference type="AlphaFoldDB" id="A0AA96VLZ5"/>
<organism evidence="1">
    <name type="scientific">Streptococcus iners</name>
    <dbReference type="NCBI Taxonomy" id="3028084"/>
    <lineage>
        <taxon>Bacteria</taxon>
        <taxon>Bacillati</taxon>
        <taxon>Bacillota</taxon>
        <taxon>Bacilli</taxon>
        <taxon>Lactobacillales</taxon>
        <taxon>Streptococcaceae</taxon>
        <taxon>Streptococcus</taxon>
    </lineage>
</organism>
<dbReference type="EMBL" id="CP118735">
    <property type="protein sequence ID" value="WNY51613.1"/>
    <property type="molecule type" value="Genomic_DNA"/>
</dbReference>
<reference evidence="1" key="1">
    <citation type="submission" date="2023-02" db="EMBL/GenBank/DDBJ databases">
        <title>Streptococcus sp. Genome Sequencing and Assembly.</title>
        <authorList>
            <person name="Shore S.M."/>
            <person name="Nicholson T.L."/>
        </authorList>
    </citation>
    <scope>NUCLEOTIDE SEQUENCE</scope>
    <source>
        <strain evidence="1">29887</strain>
    </source>
</reference>
<gene>
    <name evidence="1" type="ORF">PW252_02900</name>
</gene>
<dbReference type="KEGG" id="sins:PW252_02900"/>
<name>A0AA96VLZ5_9STRE</name>
<dbReference type="RefSeq" id="WP_268933364.1">
    <property type="nucleotide sequence ID" value="NZ_CP118735.1"/>
</dbReference>
<proteinExistence type="predicted"/>